<protein>
    <submittedName>
        <fullName evidence="2">Uncharacterized protein</fullName>
    </submittedName>
</protein>
<dbReference type="Proteomes" id="UP000094609">
    <property type="component" value="Chromosome"/>
</dbReference>
<keyword evidence="3" id="KW-1185">Reference proteome</keyword>
<evidence type="ECO:0000256" key="1">
    <source>
        <dbReference type="SAM" id="SignalP"/>
    </source>
</evidence>
<accession>A0A1D7TP14</accession>
<organism evidence="2 3">
    <name type="scientific">Sulfurospirillum halorespirans DSM 13726</name>
    <dbReference type="NCBI Taxonomy" id="1193502"/>
    <lineage>
        <taxon>Bacteria</taxon>
        <taxon>Pseudomonadati</taxon>
        <taxon>Campylobacterota</taxon>
        <taxon>Epsilonproteobacteria</taxon>
        <taxon>Campylobacterales</taxon>
        <taxon>Sulfurospirillaceae</taxon>
        <taxon>Sulfurospirillum</taxon>
    </lineage>
</organism>
<proteinExistence type="predicted"/>
<dbReference type="PATRIC" id="fig|1193502.14.peg.3020"/>
<dbReference type="AlphaFoldDB" id="A0A1D7TP14"/>
<dbReference type="EMBL" id="CP017111">
    <property type="protein sequence ID" value="AOO66735.1"/>
    <property type="molecule type" value="Genomic_DNA"/>
</dbReference>
<feature type="signal peptide" evidence="1">
    <location>
        <begin position="1"/>
        <end position="24"/>
    </location>
</feature>
<reference evidence="3" key="1">
    <citation type="submission" date="2016-08" db="EMBL/GenBank/DDBJ databases">
        <title>Complete genome sequence of the organohalide-respiring Epsilonproteobacterium Sulfurospirillum halorespirans.</title>
        <authorList>
            <person name="Goris T."/>
            <person name="Zimmermann J."/>
            <person name="Schenz B."/>
            <person name="Lemos M."/>
            <person name="Hackermueller J."/>
            <person name="Diekert G."/>
        </authorList>
    </citation>
    <scope>NUCLEOTIDE SEQUENCE [LARGE SCALE GENOMIC DNA]</scope>
    <source>
        <strain>DSM 13726</strain>
        <strain evidence="3">PCE-M2</strain>
    </source>
</reference>
<evidence type="ECO:0000313" key="2">
    <source>
        <dbReference type="EMBL" id="AOO66735.1"/>
    </source>
</evidence>
<dbReference type="KEGG" id="shal:SHALO_2983"/>
<evidence type="ECO:0000313" key="3">
    <source>
        <dbReference type="Proteomes" id="UP000094609"/>
    </source>
</evidence>
<feature type="chain" id="PRO_5009099575" evidence="1">
    <location>
        <begin position="25"/>
        <end position="112"/>
    </location>
</feature>
<keyword evidence="1" id="KW-0732">Signal</keyword>
<dbReference type="STRING" id="1193502.SHALO_2983"/>
<gene>
    <name evidence="2" type="ORF">SHALO_2983</name>
</gene>
<name>A0A1D7TP14_9BACT</name>
<sequence length="112" mass="12467">MKKVFGLLVSAFLVLGMMSTSAFADAAKGQKYYLKYMKDGSSMNGAKFATQHTQAEWKALFDGKGEKFIAEYSKKFPGLDAFLKGEKFQKFMPDIRDFCIEFASDSGNVPSC</sequence>